<accession>A0ABP4VWV4</accession>
<protein>
    <recommendedName>
        <fullName evidence="3">VWFA domain-containing protein</fullName>
    </recommendedName>
</protein>
<evidence type="ECO:0008006" key="3">
    <source>
        <dbReference type="Google" id="ProtNLM"/>
    </source>
</evidence>
<dbReference type="SUPFAM" id="SSF52317">
    <property type="entry name" value="Class I glutamine amidotransferase-like"/>
    <property type="match status" value="1"/>
</dbReference>
<reference evidence="2" key="1">
    <citation type="journal article" date="2019" name="Int. J. Syst. Evol. Microbiol.">
        <title>The Global Catalogue of Microorganisms (GCM) 10K type strain sequencing project: providing services to taxonomists for standard genome sequencing and annotation.</title>
        <authorList>
            <consortium name="The Broad Institute Genomics Platform"/>
            <consortium name="The Broad Institute Genome Sequencing Center for Infectious Disease"/>
            <person name="Wu L."/>
            <person name="Ma J."/>
        </authorList>
    </citation>
    <scope>NUCLEOTIDE SEQUENCE [LARGE SCALE GENOMIC DNA]</scope>
    <source>
        <strain evidence="2">JCM 13249</strain>
    </source>
</reference>
<dbReference type="EMBL" id="BAAALS010000003">
    <property type="protein sequence ID" value="GAA1740450.1"/>
    <property type="molecule type" value="Genomic_DNA"/>
</dbReference>
<name>A0ABP4VWV4_9ACTN</name>
<organism evidence="1 2">
    <name type="scientific">Luedemannella helvata</name>
    <dbReference type="NCBI Taxonomy" id="349315"/>
    <lineage>
        <taxon>Bacteria</taxon>
        <taxon>Bacillati</taxon>
        <taxon>Actinomycetota</taxon>
        <taxon>Actinomycetes</taxon>
        <taxon>Micromonosporales</taxon>
        <taxon>Micromonosporaceae</taxon>
        <taxon>Luedemannella</taxon>
    </lineage>
</organism>
<dbReference type="Gene3D" id="3.40.50.410">
    <property type="entry name" value="von Willebrand factor, type A domain"/>
    <property type="match status" value="1"/>
</dbReference>
<evidence type="ECO:0000313" key="1">
    <source>
        <dbReference type="EMBL" id="GAA1740450.1"/>
    </source>
</evidence>
<comment type="caution">
    <text evidence="1">The sequence shown here is derived from an EMBL/GenBank/DDBJ whole genome shotgun (WGS) entry which is preliminary data.</text>
</comment>
<keyword evidence="2" id="KW-1185">Reference proteome</keyword>
<sequence length="593" mass="63482">MSREGFDEFGNPRGRAFDLGGGDEGRVRGENILFYSSLYPYDTFAEAEMRTLMAERGLGFDVVHGPYSGGCTLTGDMLSRYSQLWYVSGDEETLSAQQVQMIVKYVRAGNGLAIWADNEPFYADANLLAGALIGTRFSGNEPGDRVMVPGPVGTLGRFVEHQLTQGVNNLYEGNTICTIAPATGVTLLGLSHDGQSCLGCYEREGHRVVLDAGFTKLYRGLFEKSAGLGRYLSNIAFWLARGSRGVSYQLLTPGRERIETFTKGEPPKGYRFTVDGPAEVTCILQWDGKATLGLGVRGPDGALAARQSSPRSPVRLSVTARTAGTWVAEVEGVDVQADRVPYVVTLSTEGAGTSGDDRTAQVIPVYFICDVSAAAAGDLADISAVLRHIQRDLAKADTAVKIGVITFAGRARTVMPLASPSMATTPTLAPGGDGRSYGAALREFERTFARDRAELVAAGAKIFRPCVFFLTHGEPDDADFATAMRSTLGYDPATRQGNRAYPLIIPIGLRRVAESTLARLAYPDFGEAEKRGRWFLAEPEAATRQTLKGVADAIRTALRDAHALGVGGARTFVPPASIPGTRVGTAQGAPARR</sequence>
<proteinExistence type="predicted"/>
<dbReference type="InterPro" id="IPR029062">
    <property type="entry name" value="Class_I_gatase-like"/>
</dbReference>
<gene>
    <name evidence="1" type="ORF">GCM10009681_09160</name>
</gene>
<dbReference type="SUPFAM" id="SSF53300">
    <property type="entry name" value="vWA-like"/>
    <property type="match status" value="1"/>
</dbReference>
<evidence type="ECO:0000313" key="2">
    <source>
        <dbReference type="Proteomes" id="UP001500655"/>
    </source>
</evidence>
<dbReference type="InterPro" id="IPR036465">
    <property type="entry name" value="vWFA_dom_sf"/>
</dbReference>
<dbReference type="RefSeq" id="WP_344077139.1">
    <property type="nucleotide sequence ID" value="NZ_BAAALS010000003.1"/>
</dbReference>
<dbReference type="Proteomes" id="UP001500655">
    <property type="component" value="Unassembled WGS sequence"/>
</dbReference>